<evidence type="ECO:0000313" key="1">
    <source>
        <dbReference type="EMBL" id="KAK3923728.1"/>
    </source>
</evidence>
<sequence>MWKHPSKYSRSIELPWPQIEIFVTINTVMFMDTSVTLTGMKFGIYGIPYYVVKALVGTSTITNCEQCLYFPFLFLKKCDILMH</sequence>
<reference evidence="1" key="1">
    <citation type="submission" date="2021-07" db="EMBL/GenBank/DDBJ databases">
        <authorList>
            <person name="Catto M.A."/>
            <person name="Jacobson A."/>
            <person name="Kennedy G."/>
            <person name="Labadie P."/>
            <person name="Hunt B.G."/>
            <person name="Srinivasan R."/>
        </authorList>
    </citation>
    <scope>NUCLEOTIDE SEQUENCE</scope>
    <source>
        <strain evidence="1">PL_HMW_Pooled</strain>
        <tissue evidence="1">Head</tissue>
    </source>
</reference>
<keyword evidence="2" id="KW-1185">Reference proteome</keyword>
<evidence type="ECO:0000313" key="2">
    <source>
        <dbReference type="Proteomes" id="UP001219518"/>
    </source>
</evidence>
<gene>
    <name evidence="1" type="ORF">KUF71_002137</name>
</gene>
<accession>A0AAE1HM46</accession>
<dbReference type="AlphaFoldDB" id="A0AAE1HM46"/>
<dbReference type="Proteomes" id="UP001219518">
    <property type="component" value="Unassembled WGS sequence"/>
</dbReference>
<protein>
    <submittedName>
        <fullName evidence="1">Multidrug export protein MepA</fullName>
    </submittedName>
</protein>
<proteinExistence type="predicted"/>
<organism evidence="1 2">
    <name type="scientific">Frankliniella fusca</name>
    <dbReference type="NCBI Taxonomy" id="407009"/>
    <lineage>
        <taxon>Eukaryota</taxon>
        <taxon>Metazoa</taxon>
        <taxon>Ecdysozoa</taxon>
        <taxon>Arthropoda</taxon>
        <taxon>Hexapoda</taxon>
        <taxon>Insecta</taxon>
        <taxon>Pterygota</taxon>
        <taxon>Neoptera</taxon>
        <taxon>Paraneoptera</taxon>
        <taxon>Thysanoptera</taxon>
        <taxon>Terebrantia</taxon>
        <taxon>Thripoidea</taxon>
        <taxon>Thripidae</taxon>
        <taxon>Frankliniella</taxon>
    </lineage>
</organism>
<name>A0AAE1HM46_9NEOP</name>
<comment type="caution">
    <text evidence="1">The sequence shown here is derived from an EMBL/GenBank/DDBJ whole genome shotgun (WGS) entry which is preliminary data.</text>
</comment>
<reference evidence="1" key="2">
    <citation type="journal article" date="2023" name="BMC Genomics">
        <title>Pest status, molecular evolution, and epigenetic factors derived from the genome assembly of Frankliniella fusca, a thysanopteran phytovirus vector.</title>
        <authorList>
            <person name="Catto M.A."/>
            <person name="Labadie P.E."/>
            <person name="Jacobson A.L."/>
            <person name="Kennedy G.G."/>
            <person name="Srinivasan R."/>
            <person name="Hunt B.G."/>
        </authorList>
    </citation>
    <scope>NUCLEOTIDE SEQUENCE</scope>
    <source>
        <strain evidence="1">PL_HMW_Pooled</strain>
    </source>
</reference>
<dbReference type="EMBL" id="JAHWGI010001149">
    <property type="protein sequence ID" value="KAK3923728.1"/>
    <property type="molecule type" value="Genomic_DNA"/>
</dbReference>